<dbReference type="AlphaFoldDB" id="A0A9K3HUA4"/>
<name>A0A9K3HUA4_HELAN</name>
<reference evidence="1" key="1">
    <citation type="journal article" date="2017" name="Nature">
        <title>The sunflower genome provides insights into oil metabolism, flowering and Asterid evolution.</title>
        <authorList>
            <person name="Badouin H."/>
            <person name="Gouzy J."/>
            <person name="Grassa C.J."/>
            <person name="Murat F."/>
            <person name="Staton S.E."/>
            <person name="Cottret L."/>
            <person name="Lelandais-Briere C."/>
            <person name="Owens G.L."/>
            <person name="Carrere S."/>
            <person name="Mayjonade B."/>
            <person name="Legrand L."/>
            <person name="Gill N."/>
            <person name="Kane N.C."/>
            <person name="Bowers J.E."/>
            <person name="Hubner S."/>
            <person name="Bellec A."/>
            <person name="Berard A."/>
            <person name="Berges H."/>
            <person name="Blanchet N."/>
            <person name="Boniface M.C."/>
            <person name="Brunel D."/>
            <person name="Catrice O."/>
            <person name="Chaidir N."/>
            <person name="Claudel C."/>
            <person name="Donnadieu C."/>
            <person name="Faraut T."/>
            <person name="Fievet G."/>
            <person name="Helmstetter N."/>
            <person name="King M."/>
            <person name="Knapp S.J."/>
            <person name="Lai Z."/>
            <person name="Le Paslier M.C."/>
            <person name="Lippi Y."/>
            <person name="Lorenzon L."/>
            <person name="Mandel J.R."/>
            <person name="Marage G."/>
            <person name="Marchand G."/>
            <person name="Marquand E."/>
            <person name="Bret-Mestries E."/>
            <person name="Morien E."/>
            <person name="Nambeesan S."/>
            <person name="Nguyen T."/>
            <person name="Pegot-Espagnet P."/>
            <person name="Pouilly N."/>
            <person name="Raftis F."/>
            <person name="Sallet E."/>
            <person name="Schiex T."/>
            <person name="Thomas J."/>
            <person name="Vandecasteele C."/>
            <person name="Vares D."/>
            <person name="Vear F."/>
            <person name="Vautrin S."/>
            <person name="Crespi M."/>
            <person name="Mangin B."/>
            <person name="Burke J.M."/>
            <person name="Salse J."/>
            <person name="Munos S."/>
            <person name="Vincourt P."/>
            <person name="Rieseberg L.H."/>
            <person name="Langlade N.B."/>
        </authorList>
    </citation>
    <scope>NUCLEOTIDE SEQUENCE</scope>
    <source>
        <tissue evidence="1">Leaves</tissue>
    </source>
</reference>
<accession>A0A9K3HUA4</accession>
<organism evidence="1 2">
    <name type="scientific">Helianthus annuus</name>
    <name type="common">Common sunflower</name>
    <dbReference type="NCBI Taxonomy" id="4232"/>
    <lineage>
        <taxon>Eukaryota</taxon>
        <taxon>Viridiplantae</taxon>
        <taxon>Streptophyta</taxon>
        <taxon>Embryophyta</taxon>
        <taxon>Tracheophyta</taxon>
        <taxon>Spermatophyta</taxon>
        <taxon>Magnoliopsida</taxon>
        <taxon>eudicotyledons</taxon>
        <taxon>Gunneridae</taxon>
        <taxon>Pentapetalae</taxon>
        <taxon>asterids</taxon>
        <taxon>campanulids</taxon>
        <taxon>Asterales</taxon>
        <taxon>Asteraceae</taxon>
        <taxon>Asteroideae</taxon>
        <taxon>Heliantheae alliance</taxon>
        <taxon>Heliantheae</taxon>
        <taxon>Helianthus</taxon>
    </lineage>
</organism>
<keyword evidence="2" id="KW-1185">Reference proteome</keyword>
<proteinExistence type="predicted"/>
<dbReference type="EMBL" id="MNCJ02000325">
    <property type="protein sequence ID" value="KAF5784682.1"/>
    <property type="molecule type" value="Genomic_DNA"/>
</dbReference>
<comment type="caution">
    <text evidence="1">The sequence shown here is derived from an EMBL/GenBank/DDBJ whole genome shotgun (WGS) entry which is preliminary data.</text>
</comment>
<evidence type="ECO:0000313" key="2">
    <source>
        <dbReference type="Proteomes" id="UP000215914"/>
    </source>
</evidence>
<dbReference type="Gramene" id="mRNA:HanXRQr2_Chr10g0419781">
    <property type="protein sequence ID" value="mRNA:HanXRQr2_Chr10g0419781"/>
    <property type="gene ID" value="HanXRQr2_Chr10g0419781"/>
</dbReference>
<reference evidence="1" key="2">
    <citation type="submission" date="2020-06" db="EMBL/GenBank/DDBJ databases">
        <title>Helianthus annuus Genome sequencing and assembly Release 2.</title>
        <authorList>
            <person name="Gouzy J."/>
            <person name="Langlade N."/>
            <person name="Munos S."/>
        </authorList>
    </citation>
    <scope>NUCLEOTIDE SEQUENCE</scope>
    <source>
        <tissue evidence="1">Leaves</tissue>
    </source>
</reference>
<protein>
    <submittedName>
        <fullName evidence="1">Uncharacterized protein</fullName>
    </submittedName>
</protein>
<sequence>MVRSFPVAFQYPFIVARLDLPPFVFLISRGLKKNHCRSPVFSLESPA</sequence>
<dbReference type="Proteomes" id="UP000215914">
    <property type="component" value="Unassembled WGS sequence"/>
</dbReference>
<gene>
    <name evidence="1" type="ORF">HanXRQr2_Chr10g0419781</name>
</gene>
<evidence type="ECO:0000313" key="1">
    <source>
        <dbReference type="EMBL" id="KAF5784682.1"/>
    </source>
</evidence>